<comment type="caution">
    <text evidence="2">The sequence shown here is derived from an EMBL/GenBank/DDBJ whole genome shotgun (WGS) entry which is preliminary data.</text>
</comment>
<dbReference type="PANTHER" id="PTHR44329">
    <property type="entry name" value="SERINE/THREONINE-PROTEIN KINASE TNNI3K-RELATED"/>
    <property type="match status" value="1"/>
</dbReference>
<dbReference type="GO" id="GO:0004674">
    <property type="term" value="F:protein serine/threonine kinase activity"/>
    <property type="evidence" value="ECO:0007669"/>
    <property type="project" value="TreeGrafter"/>
</dbReference>
<dbReference type="GO" id="GO:0005524">
    <property type="term" value="F:ATP binding"/>
    <property type="evidence" value="ECO:0007669"/>
    <property type="project" value="InterPro"/>
</dbReference>
<feature type="domain" description="Protein kinase" evidence="1">
    <location>
        <begin position="1"/>
        <end position="197"/>
    </location>
</feature>
<sequence>MPLYGMAKGSHSPALVLPWFERGHIRHYLQRIGNKTDVSQRITWIPEIASGLTYLHEEGILHGRLRRERVLVSDEGVAQLTDVTIIPFQEQRASEIIPWKDTGERWVAPEVSLGAQETLSSDVFSFALLGIEIFTAEVPFPDLHSFIVSAYVTQGVQPNRPISMPDKVWELMKQCWNLDPQQRPSMSHIVHALHECTTL</sequence>
<dbReference type="InterPro" id="IPR001245">
    <property type="entry name" value="Ser-Thr/Tyr_kinase_cat_dom"/>
</dbReference>
<protein>
    <recommendedName>
        <fullName evidence="1">Protein kinase domain-containing protein</fullName>
    </recommendedName>
</protein>
<gene>
    <name evidence="2" type="ORF">QCA50_011404</name>
</gene>
<name>A0AAW0FZJ3_9APHY</name>
<dbReference type="InterPro" id="IPR011009">
    <property type="entry name" value="Kinase-like_dom_sf"/>
</dbReference>
<reference evidence="2 3" key="1">
    <citation type="submission" date="2022-09" db="EMBL/GenBank/DDBJ databases">
        <authorList>
            <person name="Palmer J.M."/>
        </authorList>
    </citation>
    <scope>NUCLEOTIDE SEQUENCE [LARGE SCALE GENOMIC DNA]</scope>
    <source>
        <strain evidence="2 3">DSM 7382</strain>
    </source>
</reference>
<dbReference type="InterPro" id="IPR051681">
    <property type="entry name" value="Ser/Thr_Kinases-Pseudokinases"/>
</dbReference>
<dbReference type="Proteomes" id="UP001385951">
    <property type="component" value="Unassembled WGS sequence"/>
</dbReference>
<dbReference type="InterPro" id="IPR000719">
    <property type="entry name" value="Prot_kinase_dom"/>
</dbReference>
<dbReference type="PROSITE" id="PS50011">
    <property type="entry name" value="PROTEIN_KINASE_DOM"/>
    <property type="match status" value="1"/>
</dbReference>
<evidence type="ECO:0000313" key="2">
    <source>
        <dbReference type="EMBL" id="KAK7685537.1"/>
    </source>
</evidence>
<proteinExistence type="predicted"/>
<dbReference type="PANTHER" id="PTHR44329:SF214">
    <property type="entry name" value="PROTEIN KINASE DOMAIN-CONTAINING PROTEIN"/>
    <property type="match status" value="1"/>
</dbReference>
<dbReference type="AlphaFoldDB" id="A0AAW0FZJ3"/>
<keyword evidence="3" id="KW-1185">Reference proteome</keyword>
<dbReference type="Gene3D" id="1.10.510.10">
    <property type="entry name" value="Transferase(Phosphotransferase) domain 1"/>
    <property type="match status" value="1"/>
</dbReference>
<dbReference type="SUPFAM" id="SSF56112">
    <property type="entry name" value="Protein kinase-like (PK-like)"/>
    <property type="match status" value="1"/>
</dbReference>
<dbReference type="Pfam" id="PF07714">
    <property type="entry name" value="PK_Tyr_Ser-Thr"/>
    <property type="match status" value="1"/>
</dbReference>
<evidence type="ECO:0000313" key="3">
    <source>
        <dbReference type="Proteomes" id="UP001385951"/>
    </source>
</evidence>
<organism evidence="2 3">
    <name type="scientific">Cerrena zonata</name>
    <dbReference type="NCBI Taxonomy" id="2478898"/>
    <lineage>
        <taxon>Eukaryota</taxon>
        <taxon>Fungi</taxon>
        <taxon>Dikarya</taxon>
        <taxon>Basidiomycota</taxon>
        <taxon>Agaricomycotina</taxon>
        <taxon>Agaricomycetes</taxon>
        <taxon>Polyporales</taxon>
        <taxon>Cerrenaceae</taxon>
        <taxon>Cerrena</taxon>
    </lineage>
</organism>
<dbReference type="PRINTS" id="PR00109">
    <property type="entry name" value="TYRKINASE"/>
</dbReference>
<dbReference type="EMBL" id="JASBNA010000020">
    <property type="protein sequence ID" value="KAK7685537.1"/>
    <property type="molecule type" value="Genomic_DNA"/>
</dbReference>
<evidence type="ECO:0000259" key="1">
    <source>
        <dbReference type="PROSITE" id="PS50011"/>
    </source>
</evidence>
<accession>A0AAW0FZJ3</accession>